<dbReference type="AlphaFoldDB" id="A0A7Z0DYG9"/>
<organism evidence="1 2">
    <name type="scientific">Rhizobium leguminosarum</name>
    <dbReference type="NCBI Taxonomy" id="384"/>
    <lineage>
        <taxon>Bacteria</taxon>
        <taxon>Pseudomonadati</taxon>
        <taxon>Pseudomonadota</taxon>
        <taxon>Alphaproteobacteria</taxon>
        <taxon>Hyphomicrobiales</taxon>
        <taxon>Rhizobiaceae</taxon>
        <taxon>Rhizobium/Agrobacterium group</taxon>
        <taxon>Rhizobium</taxon>
    </lineage>
</organism>
<accession>A0A7Z0DYG9</accession>
<comment type="caution">
    <text evidence="1">The sequence shown here is derived from an EMBL/GenBank/DDBJ whole genome shotgun (WGS) entry which is preliminary data.</text>
</comment>
<name>A0A7Z0DYG9_RHILE</name>
<evidence type="ECO:0000313" key="1">
    <source>
        <dbReference type="EMBL" id="NYJ11727.1"/>
    </source>
</evidence>
<proteinExistence type="predicted"/>
<reference evidence="1 2" key="1">
    <citation type="submission" date="2020-07" db="EMBL/GenBank/DDBJ databases">
        <title>Genomic Encyclopedia of Type Strains, Phase IV (KMG-V): Genome sequencing to study the core and pangenomes of soil and plant-associated prokaryotes.</title>
        <authorList>
            <person name="Whitman W."/>
        </authorList>
    </citation>
    <scope>NUCLEOTIDE SEQUENCE [LARGE SCALE GENOMIC DNA]</scope>
    <source>
        <strain evidence="1 2">SEMIA 4052</strain>
    </source>
</reference>
<dbReference type="EMBL" id="JACBZV010000004">
    <property type="protein sequence ID" value="NYJ11727.1"/>
    <property type="molecule type" value="Genomic_DNA"/>
</dbReference>
<evidence type="ECO:0000313" key="2">
    <source>
        <dbReference type="Proteomes" id="UP000535276"/>
    </source>
</evidence>
<gene>
    <name evidence="1" type="ORF">GGI64_002785</name>
</gene>
<dbReference type="Proteomes" id="UP000535276">
    <property type="component" value="Unassembled WGS sequence"/>
</dbReference>
<protein>
    <submittedName>
        <fullName evidence="1">Uncharacterized protein</fullName>
    </submittedName>
</protein>
<sequence length="39" mass="4636">MKATPHLRHIETFSHVAQNCSAALRDMRENEDLMRKERI</sequence>